<dbReference type="EMBL" id="PPSL01000005">
    <property type="protein sequence ID" value="PQJ09738.1"/>
    <property type="molecule type" value="Genomic_DNA"/>
</dbReference>
<name>A0A2S7SSQ6_9BACT</name>
<gene>
    <name evidence="1" type="ORF">CJD36_017570</name>
</gene>
<accession>A0A2S7SSQ6</accession>
<organism evidence="1 2">
    <name type="scientific">Flavipsychrobacter stenotrophus</name>
    <dbReference type="NCBI Taxonomy" id="2077091"/>
    <lineage>
        <taxon>Bacteria</taxon>
        <taxon>Pseudomonadati</taxon>
        <taxon>Bacteroidota</taxon>
        <taxon>Chitinophagia</taxon>
        <taxon>Chitinophagales</taxon>
        <taxon>Chitinophagaceae</taxon>
        <taxon>Flavipsychrobacter</taxon>
    </lineage>
</organism>
<dbReference type="Proteomes" id="UP000239872">
    <property type="component" value="Unassembled WGS sequence"/>
</dbReference>
<dbReference type="AlphaFoldDB" id="A0A2S7SSQ6"/>
<evidence type="ECO:0000313" key="1">
    <source>
        <dbReference type="EMBL" id="PQJ09738.1"/>
    </source>
</evidence>
<protein>
    <submittedName>
        <fullName evidence="1">Uncharacterized protein</fullName>
    </submittedName>
</protein>
<keyword evidence="2" id="KW-1185">Reference proteome</keyword>
<evidence type="ECO:0000313" key="2">
    <source>
        <dbReference type="Proteomes" id="UP000239872"/>
    </source>
</evidence>
<comment type="caution">
    <text evidence="1">The sequence shown here is derived from an EMBL/GenBank/DDBJ whole genome shotgun (WGS) entry which is preliminary data.</text>
</comment>
<proteinExistence type="predicted"/>
<sequence>MYTSGEGGFSVNMPEKTEKTEKVEVTPFGKQKVHFISWKPSTFAIDKFKLFEVSYTDCPPRFSSDSVMVDFMLDSSIRMRLKDFTEKDFQAETIMLNGYPGKSFILDNGGNTVIVKQCITNGRRYDMVVIAKNGQGTNPEIGEFFNSFKALN</sequence>
<reference evidence="1 2" key="1">
    <citation type="submission" date="2018-01" db="EMBL/GenBank/DDBJ databases">
        <title>A novel member of the phylum Bacteroidetes isolated from glacier ice.</title>
        <authorList>
            <person name="Liu Q."/>
            <person name="Xin Y.-H."/>
        </authorList>
    </citation>
    <scope>NUCLEOTIDE SEQUENCE [LARGE SCALE GENOMIC DNA]</scope>
    <source>
        <strain evidence="1 2">RB1R16</strain>
    </source>
</reference>